<dbReference type="HOGENOM" id="CLU_1679176_0_0_1"/>
<reference evidence="2 3" key="1">
    <citation type="journal article" date="2011" name="Nat. Biotechnol.">
        <title>Comparative genomic analysis of the thermophilic biomass-degrading fungi Myceliophthora thermophila and Thielavia terrestris.</title>
        <authorList>
            <person name="Berka R.M."/>
            <person name="Grigoriev I.V."/>
            <person name="Otillar R."/>
            <person name="Salamov A."/>
            <person name="Grimwood J."/>
            <person name="Reid I."/>
            <person name="Ishmael N."/>
            <person name="John T."/>
            <person name="Darmond C."/>
            <person name="Moisan M.-C."/>
            <person name="Henrissat B."/>
            <person name="Coutinho P.M."/>
            <person name="Lombard V."/>
            <person name="Natvig D.O."/>
            <person name="Lindquist E."/>
            <person name="Schmutz J."/>
            <person name="Lucas S."/>
            <person name="Harris P."/>
            <person name="Powlowski J."/>
            <person name="Bellemare A."/>
            <person name="Taylor D."/>
            <person name="Butler G."/>
            <person name="de Vries R.P."/>
            <person name="Allijn I.E."/>
            <person name="van den Brink J."/>
            <person name="Ushinsky S."/>
            <person name="Storms R."/>
            <person name="Powell A.J."/>
            <person name="Paulsen I.T."/>
            <person name="Elbourne L.D.H."/>
            <person name="Baker S.E."/>
            <person name="Magnuson J."/>
            <person name="LaBoissiere S."/>
            <person name="Clutterbuck A.J."/>
            <person name="Martinez D."/>
            <person name="Wogulis M."/>
            <person name="de Leon A.L."/>
            <person name="Rey M.W."/>
            <person name="Tsang A."/>
        </authorList>
    </citation>
    <scope>NUCLEOTIDE SEQUENCE [LARGE SCALE GENOMIC DNA]</scope>
    <source>
        <strain evidence="3">ATCC 38088 / NRRL 8126</strain>
    </source>
</reference>
<feature type="compositionally biased region" description="Basic and acidic residues" evidence="1">
    <location>
        <begin position="17"/>
        <end position="29"/>
    </location>
</feature>
<dbReference type="EMBL" id="CP003009">
    <property type="protein sequence ID" value="AEO63225.1"/>
    <property type="molecule type" value="Genomic_DNA"/>
</dbReference>
<dbReference type="RefSeq" id="XP_003649561.1">
    <property type="nucleotide sequence ID" value="XM_003649513.1"/>
</dbReference>
<gene>
    <name evidence="2" type="ORF">THITE_112924</name>
</gene>
<name>G2QXV7_THETT</name>
<keyword evidence="3" id="KW-1185">Reference proteome</keyword>
<protein>
    <submittedName>
        <fullName evidence="2">Uncharacterized protein</fullName>
    </submittedName>
</protein>
<organism evidence="2 3">
    <name type="scientific">Thermothielavioides terrestris (strain ATCC 38088 / NRRL 8126)</name>
    <name type="common">Thielavia terrestris</name>
    <dbReference type="NCBI Taxonomy" id="578455"/>
    <lineage>
        <taxon>Eukaryota</taxon>
        <taxon>Fungi</taxon>
        <taxon>Dikarya</taxon>
        <taxon>Ascomycota</taxon>
        <taxon>Pezizomycotina</taxon>
        <taxon>Sordariomycetes</taxon>
        <taxon>Sordariomycetidae</taxon>
        <taxon>Sordariales</taxon>
        <taxon>Chaetomiaceae</taxon>
        <taxon>Thermothielavioides</taxon>
        <taxon>Thermothielavioides terrestris</taxon>
    </lineage>
</organism>
<feature type="region of interest" description="Disordered" evidence="1">
    <location>
        <begin position="1"/>
        <end position="29"/>
    </location>
</feature>
<dbReference type="KEGG" id="ttt:THITE_112924"/>
<evidence type="ECO:0000313" key="3">
    <source>
        <dbReference type="Proteomes" id="UP000008181"/>
    </source>
</evidence>
<dbReference type="AlphaFoldDB" id="G2QXV7"/>
<dbReference type="GeneID" id="11516544"/>
<sequence>MMSRPASKIRPSLTGKLSERNEHSSKRAESLQQDLVCHNHIMNTTFSAAARFSDIVGATSKAEAVATAQPQPELTGRTPLGGGRTFPTTASWCGSLAWPCRSAMLIGLVGLLEALGQGSDVLQGCGRVANPPLFFSLLTVFDEDKPVQSRASGRPES</sequence>
<dbReference type="Proteomes" id="UP000008181">
    <property type="component" value="Chromosome 1"/>
</dbReference>
<proteinExistence type="predicted"/>
<accession>G2QXV7</accession>
<evidence type="ECO:0000313" key="2">
    <source>
        <dbReference type="EMBL" id="AEO63225.1"/>
    </source>
</evidence>
<evidence type="ECO:0000256" key="1">
    <source>
        <dbReference type="SAM" id="MobiDB-lite"/>
    </source>
</evidence>